<reference evidence="1" key="1">
    <citation type="submission" date="2018-03" db="EMBL/GenBank/DDBJ databases">
        <title>Genomic characterization of a polymicrobial infection associated with a disease outbreak in Pacific white shrimp (Litopenaeus vannamei).</title>
        <authorList>
            <person name="Turner J.W."/>
            <person name="Bachand P.T."/>
            <person name="Tallman J."/>
            <person name="Elledge N.C."/>
            <person name="Pinnell L.J."/>
            <person name="Laughlin R.C."/>
            <person name="Zimba P.V."/>
        </authorList>
    </citation>
    <scope>NUCLEOTIDE SEQUENCE</scope>
    <source>
        <strain evidence="1">Hep-2b-22</strain>
    </source>
</reference>
<protein>
    <submittedName>
        <fullName evidence="1">Uncharacterized protein</fullName>
    </submittedName>
</protein>
<accession>A0ACD3T0Q4</accession>
<proteinExistence type="predicted"/>
<evidence type="ECO:0000313" key="1">
    <source>
        <dbReference type="EMBL" id="TMX78006.1"/>
    </source>
</evidence>
<gene>
    <name evidence="1" type="ORF">DA092_03740</name>
</gene>
<dbReference type="EMBL" id="PZOJ01000005">
    <property type="protein sequence ID" value="TMX78006.1"/>
    <property type="molecule type" value="Genomic_DNA"/>
</dbReference>
<dbReference type="Proteomes" id="UP000718715">
    <property type="component" value="Unassembled WGS sequence"/>
</dbReference>
<name>A0ACD3T0Q4_PHODM</name>
<evidence type="ECO:0000313" key="2">
    <source>
        <dbReference type="Proteomes" id="UP000718715"/>
    </source>
</evidence>
<keyword evidence="2" id="KW-1185">Reference proteome</keyword>
<organism evidence="1 2">
    <name type="scientific">Photobacterium damselae</name>
    <dbReference type="NCBI Taxonomy" id="38293"/>
    <lineage>
        <taxon>Bacteria</taxon>
        <taxon>Pseudomonadati</taxon>
        <taxon>Pseudomonadota</taxon>
        <taxon>Gammaproteobacteria</taxon>
        <taxon>Vibrionales</taxon>
        <taxon>Vibrionaceae</taxon>
        <taxon>Photobacterium</taxon>
    </lineage>
</organism>
<sequence length="407" mass="47862">MLFALIKKEKFIFSLVAFGAIGLILALPFFFWQDIDFTFSAKLNAEKVAQFGDFIGGVFGSLWALAGVFLFYKALTEQREDFKNNKQALDLQVSALHQQITEFQLTRDEQVLSRKIYEEQSRTLKTQQFDSNFYSLLNVYLNIKDNLSKNNNDFFKELSNKISLASSDKLSSIDNSKVLVQCYYDCYDENRESLSSYFRSLYRLFNIIDSAVHLNDQEKIFYAKIIRGQISDYELNIIYYNSKSHYGEKFQRYILNYNLLKHLPLTCNPEISKILKKQGDTKLILLSNFISRFLIKNMELYYDVAFSKDKIEEVDAITNIIIGIYFTDKLEIRLYCEKELSKNGLKIDDCEFDFFINTFISEKCIMQTYIIDSKVNIEMDISNNDEYRIIKIIFDTEEQVKINKDKY</sequence>
<comment type="caution">
    <text evidence="1">The sequence shown here is derived from an EMBL/GenBank/DDBJ whole genome shotgun (WGS) entry which is preliminary data.</text>
</comment>